<keyword evidence="3" id="KW-1185">Reference proteome</keyword>
<dbReference type="InterPro" id="IPR018875">
    <property type="entry name" value="Antirepressor_Ant_N"/>
</dbReference>
<evidence type="ECO:0000313" key="2">
    <source>
        <dbReference type="EMBL" id="NBI54637.1"/>
    </source>
</evidence>
<protein>
    <recommendedName>
        <fullName evidence="1">Antirepressor protein ant N-terminal domain-containing protein</fullName>
    </recommendedName>
</protein>
<sequence length="197" mass="22544">MSNQITVPFHGSNLVIVEHESQPFTPMKPIVEGMGVSWQGQHQKLKNNPQRWGIKEILIPSIDKHNAMICLPLRKLFGWLQTLSPNKVKPEIRNLVIQYQNECDDVLWQYWNQQHSKPTPQVMPPKSMRLLMVMEQGQVVSTQVVPNDCMVFGRSEIPELIKEPGFFSIQDLKRIADLAMAKITEAAQSNIQAIGHR</sequence>
<organism evidence="2 3">
    <name type="scientific">Photobacterium alginatilyticum</name>
    <dbReference type="NCBI Taxonomy" id="1775171"/>
    <lineage>
        <taxon>Bacteria</taxon>
        <taxon>Pseudomonadati</taxon>
        <taxon>Pseudomonadota</taxon>
        <taxon>Gammaproteobacteria</taxon>
        <taxon>Vibrionales</taxon>
        <taxon>Vibrionaceae</taxon>
        <taxon>Photobacterium</taxon>
    </lineage>
</organism>
<name>A0ABW9YLA4_9GAMM</name>
<evidence type="ECO:0000313" key="3">
    <source>
        <dbReference type="Proteomes" id="UP000738517"/>
    </source>
</evidence>
<evidence type="ECO:0000259" key="1">
    <source>
        <dbReference type="Pfam" id="PF10547"/>
    </source>
</evidence>
<dbReference type="EMBL" id="RSEJ01000022">
    <property type="protein sequence ID" value="NBI54637.1"/>
    <property type="molecule type" value="Genomic_DNA"/>
</dbReference>
<proteinExistence type="predicted"/>
<reference evidence="2 3" key="1">
    <citation type="journal article" date="2017" name="Int. J. Syst. Evol. Microbiol.">
        <title>Photobacterium alginatilyticum sp. nov., a marine bacterium isolated from bottom seawater.</title>
        <authorList>
            <person name="Wang X."/>
            <person name="Wang Y."/>
            <person name="Yang X."/>
            <person name="Sun H."/>
            <person name="Li B."/>
            <person name="Zhang X.H."/>
        </authorList>
    </citation>
    <scope>NUCLEOTIDE SEQUENCE [LARGE SCALE GENOMIC DNA]</scope>
    <source>
        <strain evidence="2 3">P03D4</strain>
    </source>
</reference>
<feature type="domain" description="Antirepressor protein ant N-terminal" evidence="1">
    <location>
        <begin position="6"/>
        <end position="115"/>
    </location>
</feature>
<gene>
    <name evidence="2" type="ORF">EIZ48_19155</name>
</gene>
<dbReference type="Pfam" id="PF10547">
    <property type="entry name" value="P22_AR_N"/>
    <property type="match status" value="1"/>
</dbReference>
<accession>A0ABW9YLA4</accession>
<dbReference type="RefSeq" id="WP_160654850.1">
    <property type="nucleotide sequence ID" value="NZ_RSEJ01000022.1"/>
</dbReference>
<dbReference type="Proteomes" id="UP000738517">
    <property type="component" value="Unassembled WGS sequence"/>
</dbReference>
<dbReference type="PRINTS" id="PR01994">
    <property type="entry name" value="ANTIREPRESSR"/>
</dbReference>
<comment type="caution">
    <text evidence="2">The sequence shown here is derived from an EMBL/GenBank/DDBJ whole genome shotgun (WGS) entry which is preliminary data.</text>
</comment>